<reference evidence="4" key="1">
    <citation type="submission" date="2021-01" db="EMBL/GenBank/DDBJ databases">
        <title>YIM 132084 draft genome.</title>
        <authorList>
            <person name="An D."/>
        </authorList>
    </citation>
    <scope>NUCLEOTIDE SEQUENCE</scope>
    <source>
        <strain evidence="4">YIM 132084</strain>
    </source>
</reference>
<feature type="region of interest" description="Disordered" evidence="2">
    <location>
        <begin position="14"/>
        <end position="49"/>
    </location>
</feature>
<feature type="coiled-coil region" evidence="1">
    <location>
        <begin position="112"/>
        <end position="139"/>
    </location>
</feature>
<evidence type="ECO:0000313" key="5">
    <source>
        <dbReference type="Proteomes" id="UP000663792"/>
    </source>
</evidence>
<gene>
    <name evidence="4" type="ORF">JL106_18310</name>
</gene>
<feature type="compositionally biased region" description="Polar residues" evidence="2">
    <location>
        <begin position="14"/>
        <end position="30"/>
    </location>
</feature>
<evidence type="ECO:0008006" key="6">
    <source>
        <dbReference type="Google" id="ProtNLM"/>
    </source>
</evidence>
<proteinExistence type="predicted"/>
<feature type="compositionally biased region" description="Low complexity" evidence="2">
    <location>
        <begin position="173"/>
        <end position="182"/>
    </location>
</feature>
<feature type="region of interest" description="Disordered" evidence="2">
    <location>
        <begin position="168"/>
        <end position="248"/>
    </location>
</feature>
<sequence length="248" mass="24675">MAPVGTVDEVTALVSEQSSGQSSDRNPQEQPRTAPVTTTRRPRSVQKAYDRRARRAALAGADPAAGTGVRSGRLPGAFSRAAFVLVLIVALAGGVGGVLWLNTLTEEAGLRTSRSNATVADLQLEIEALQRRASELGATPRIAQQAAELGLVPAGDAAVLMLQGADGSGGSTGATVVGTPSVVPGPAPATAPADPAPTAPADPAPTAPADPAPTTPADQDQPAPPADQAEPPQPADQPADPAQPGGAP</sequence>
<accession>A0A938YJE5</accession>
<feature type="transmembrane region" description="Helical" evidence="3">
    <location>
        <begin position="81"/>
        <end position="101"/>
    </location>
</feature>
<evidence type="ECO:0000313" key="4">
    <source>
        <dbReference type="EMBL" id="MBM9469244.1"/>
    </source>
</evidence>
<dbReference type="Proteomes" id="UP000663792">
    <property type="component" value="Unassembled WGS sequence"/>
</dbReference>
<protein>
    <recommendedName>
        <fullName evidence="6">Cell division protein FtsL</fullName>
    </recommendedName>
</protein>
<keyword evidence="3" id="KW-0812">Transmembrane</keyword>
<keyword evidence="5" id="KW-1185">Reference proteome</keyword>
<dbReference type="AlphaFoldDB" id="A0A938YJE5"/>
<keyword evidence="3" id="KW-0472">Membrane</keyword>
<organism evidence="4 5">
    <name type="scientific">Nakamurella leprariae</name>
    <dbReference type="NCBI Taxonomy" id="2803911"/>
    <lineage>
        <taxon>Bacteria</taxon>
        <taxon>Bacillati</taxon>
        <taxon>Actinomycetota</taxon>
        <taxon>Actinomycetes</taxon>
        <taxon>Nakamurellales</taxon>
        <taxon>Nakamurellaceae</taxon>
        <taxon>Nakamurella</taxon>
    </lineage>
</organism>
<evidence type="ECO:0000256" key="3">
    <source>
        <dbReference type="SAM" id="Phobius"/>
    </source>
</evidence>
<feature type="compositionally biased region" description="Pro residues" evidence="2">
    <location>
        <begin position="183"/>
        <end position="214"/>
    </location>
</feature>
<feature type="compositionally biased region" description="Low complexity" evidence="2">
    <location>
        <begin position="215"/>
        <end position="248"/>
    </location>
</feature>
<dbReference type="RefSeq" id="WP_205262196.1">
    <property type="nucleotide sequence ID" value="NZ_JAERWK010000025.1"/>
</dbReference>
<evidence type="ECO:0000256" key="2">
    <source>
        <dbReference type="SAM" id="MobiDB-lite"/>
    </source>
</evidence>
<keyword evidence="1" id="KW-0175">Coiled coil</keyword>
<name>A0A938YJE5_9ACTN</name>
<keyword evidence="3" id="KW-1133">Transmembrane helix</keyword>
<comment type="caution">
    <text evidence="4">The sequence shown here is derived from an EMBL/GenBank/DDBJ whole genome shotgun (WGS) entry which is preliminary data.</text>
</comment>
<dbReference type="EMBL" id="JAERWK010000025">
    <property type="protein sequence ID" value="MBM9469244.1"/>
    <property type="molecule type" value="Genomic_DNA"/>
</dbReference>
<evidence type="ECO:0000256" key="1">
    <source>
        <dbReference type="SAM" id="Coils"/>
    </source>
</evidence>